<proteinExistence type="predicted"/>
<keyword evidence="1" id="KW-1133">Transmembrane helix</keyword>
<dbReference type="EMBL" id="CAMXCT020006434">
    <property type="protein sequence ID" value="CAL1167966.1"/>
    <property type="molecule type" value="Genomic_DNA"/>
</dbReference>
<feature type="transmembrane region" description="Helical" evidence="1">
    <location>
        <begin position="859"/>
        <end position="884"/>
    </location>
</feature>
<feature type="transmembrane region" description="Helical" evidence="1">
    <location>
        <begin position="931"/>
        <end position="954"/>
    </location>
</feature>
<dbReference type="GO" id="GO:0020037">
    <property type="term" value="F:heme binding"/>
    <property type="evidence" value="ECO:0007669"/>
    <property type="project" value="InterPro"/>
</dbReference>
<dbReference type="InterPro" id="IPR009050">
    <property type="entry name" value="Globin-like_sf"/>
</dbReference>
<dbReference type="EMBL" id="CAMXCT010006434">
    <property type="protein sequence ID" value="CAI4014591.1"/>
    <property type="molecule type" value="Genomic_DNA"/>
</dbReference>
<dbReference type="OrthoDB" id="446150at2759"/>
<feature type="transmembrane region" description="Helical" evidence="1">
    <location>
        <begin position="830"/>
        <end position="852"/>
    </location>
</feature>
<dbReference type="AlphaFoldDB" id="A0A9P1GHX2"/>
<feature type="transmembrane region" description="Helical" evidence="1">
    <location>
        <begin position="685"/>
        <end position="709"/>
    </location>
</feature>
<accession>A0A9P1GHX2</accession>
<evidence type="ECO:0000313" key="2">
    <source>
        <dbReference type="EMBL" id="CAI4014591.1"/>
    </source>
</evidence>
<keyword evidence="4" id="KW-1185">Reference proteome</keyword>
<sequence length="1107" mass="124967">MDAGSEIDWSVLENQSADIEAAENFSSEPEAWPSNEDEAVDEEVEDPRVSFEAQDALIEACQKYFEIQIDEIEPLALPSAWVAELQDFWEKFLQRVGGRQSAGELIYDAILEAAPRIITDDFSTFPRTVWSSRFLDGLAALITELSDAEVLRNRAEAMGFSHLSLAVTFSKCELFRDVIVSLIEQELGVAQFPPHCDARKCFNVILNYISGALLYTHDTFATRVKAIQKSWRQANKKVDEAELVDEEKSEVGETSGKLKAENAAQEKFHDFSKAAKRRRKGLNVPKTFNEMFLFNSCVMGYEDSEWMDLILDQFDAIASNVHYLHRLQEECDVLSMVLTKYLNKITYSEFKVVLLATLRSLVKEWNSDMDVAWNWFWDRLEQMLMDRKTLLTYQKKVRETYTSVDEKSFQLLRTTLFENFFLSVPAAQEYLKTSMTRLYFVADRIFEMTFEMYENPRKMVQDITSVGLMHVGMNIPREFFKPFAVAAMQTFEDVIKQDVACLGFSWSISLIGRVMERVIAEGSTVVMKAICLNQENQLSEAMAVAPRAERAQHLLVVSAGEMSTSPLYWSIDSGHLGCARIIIEDLLTIRADRDNYYYGCDTLFHVHPDLIHHLCNNAPTLLGPLLDGLVWKSRSTHNGLRRVNYFIKNLLQDKDGNFSKSIEWLVNYGDPKAISHPASALAVNLVWSGLAVRYFLAGRVFFLISLFAFMAGQAAYVHHDGTESYVDNLVVASCRAFTYFLSMTSLLSYHIKHLYVDCVVGNVVHRSYVPIPLYLCNSRQLCSLSLGFLLVLMVTLEPVLWCLGEFANPISHFEIFTTNCPAATDDLKNIYSVCASLASLLYWFLLTDLAVFSMRLYALLLVCEVVAMELILFLASALFLILSFSTALNALDHSIEDFEGVPRWAKSLGQIVINMLPTSFYYGIQSSATVFLIMSLFVGLISFVLVNLLAVQLMEAYAAHSEDLQGCAQLSRAAILVRSMEQVQHNSWSSFLKNLQFDEPLEFNEGDVGLAGGVQVLENAQTSVITVDRIQRYGGLTGPSLPWPLEEKKKSLRQERFQRLETLFLKAERNGNSFGRKAAKKRSLTFTNAMAMFGSSVGASDASGVSG</sequence>
<dbReference type="CDD" id="cd01040">
    <property type="entry name" value="Mb-like"/>
    <property type="match status" value="1"/>
</dbReference>
<evidence type="ECO:0000313" key="3">
    <source>
        <dbReference type="EMBL" id="CAL4801903.1"/>
    </source>
</evidence>
<keyword evidence="1" id="KW-0472">Membrane</keyword>
<comment type="caution">
    <text evidence="2">The sequence shown here is derived from an EMBL/GenBank/DDBJ whole genome shotgun (WGS) entry which is preliminary data.</text>
</comment>
<dbReference type="InterPro" id="IPR044399">
    <property type="entry name" value="Mb-like_M"/>
</dbReference>
<gene>
    <name evidence="2" type="ORF">C1SCF055_LOCUS39484</name>
</gene>
<reference evidence="3 4" key="2">
    <citation type="submission" date="2024-05" db="EMBL/GenBank/DDBJ databases">
        <authorList>
            <person name="Chen Y."/>
            <person name="Shah S."/>
            <person name="Dougan E. K."/>
            <person name="Thang M."/>
            <person name="Chan C."/>
        </authorList>
    </citation>
    <scope>NUCLEOTIDE SEQUENCE [LARGE SCALE GENOMIC DNA]</scope>
</reference>
<protein>
    <submittedName>
        <fullName evidence="3">NEDD8-like protein RUB1</fullName>
    </submittedName>
</protein>
<feature type="transmembrane region" description="Helical" evidence="1">
    <location>
        <begin position="781"/>
        <end position="801"/>
    </location>
</feature>
<dbReference type="GO" id="GO:0019825">
    <property type="term" value="F:oxygen binding"/>
    <property type="evidence" value="ECO:0007669"/>
    <property type="project" value="InterPro"/>
</dbReference>
<keyword evidence="1" id="KW-0812">Transmembrane</keyword>
<dbReference type="Proteomes" id="UP001152797">
    <property type="component" value="Unassembled WGS sequence"/>
</dbReference>
<dbReference type="Gene3D" id="1.10.490.10">
    <property type="entry name" value="Globins"/>
    <property type="match status" value="2"/>
</dbReference>
<evidence type="ECO:0000256" key="1">
    <source>
        <dbReference type="SAM" id="Phobius"/>
    </source>
</evidence>
<dbReference type="EMBL" id="CAMXCT030006434">
    <property type="protein sequence ID" value="CAL4801903.1"/>
    <property type="molecule type" value="Genomic_DNA"/>
</dbReference>
<dbReference type="InterPro" id="IPR012292">
    <property type="entry name" value="Globin/Proto"/>
</dbReference>
<evidence type="ECO:0000313" key="4">
    <source>
        <dbReference type="Proteomes" id="UP001152797"/>
    </source>
</evidence>
<reference evidence="2" key="1">
    <citation type="submission" date="2022-10" db="EMBL/GenBank/DDBJ databases">
        <authorList>
            <person name="Chen Y."/>
            <person name="Dougan E. K."/>
            <person name="Chan C."/>
            <person name="Rhodes N."/>
            <person name="Thang M."/>
        </authorList>
    </citation>
    <scope>NUCLEOTIDE SEQUENCE</scope>
</reference>
<dbReference type="SUPFAM" id="SSF46458">
    <property type="entry name" value="Globin-like"/>
    <property type="match status" value="1"/>
</dbReference>
<name>A0A9P1GHX2_9DINO</name>
<organism evidence="2">
    <name type="scientific">Cladocopium goreaui</name>
    <dbReference type="NCBI Taxonomy" id="2562237"/>
    <lineage>
        <taxon>Eukaryota</taxon>
        <taxon>Sar</taxon>
        <taxon>Alveolata</taxon>
        <taxon>Dinophyceae</taxon>
        <taxon>Suessiales</taxon>
        <taxon>Symbiodiniaceae</taxon>
        <taxon>Cladocopium</taxon>
    </lineage>
</organism>